<reference evidence="2" key="1">
    <citation type="submission" date="2019-12" db="EMBL/GenBank/DDBJ databases">
        <title>Genome sequencing and annotation of Brassica cretica.</title>
        <authorList>
            <person name="Studholme D.J."/>
            <person name="Sarris P.F."/>
        </authorList>
    </citation>
    <scope>NUCLEOTIDE SEQUENCE</scope>
    <source>
        <strain evidence="2">PFS-102/07</strain>
        <tissue evidence="2">Leaf</tissue>
    </source>
</reference>
<protein>
    <submittedName>
        <fullName evidence="2">Uncharacterized protein</fullName>
    </submittedName>
</protein>
<accession>A0A8S9GMR7</accession>
<evidence type="ECO:0000313" key="2">
    <source>
        <dbReference type="EMBL" id="KAF2545597.1"/>
    </source>
</evidence>
<comment type="caution">
    <text evidence="2">The sequence shown here is derived from an EMBL/GenBank/DDBJ whole genome shotgun (WGS) entry which is preliminary data.</text>
</comment>
<feature type="region of interest" description="Disordered" evidence="1">
    <location>
        <begin position="28"/>
        <end position="106"/>
    </location>
</feature>
<proteinExistence type="predicted"/>
<organism evidence="2">
    <name type="scientific">Brassica cretica</name>
    <name type="common">Mustard</name>
    <dbReference type="NCBI Taxonomy" id="69181"/>
    <lineage>
        <taxon>Eukaryota</taxon>
        <taxon>Viridiplantae</taxon>
        <taxon>Streptophyta</taxon>
        <taxon>Embryophyta</taxon>
        <taxon>Tracheophyta</taxon>
        <taxon>Spermatophyta</taxon>
        <taxon>Magnoliopsida</taxon>
        <taxon>eudicotyledons</taxon>
        <taxon>Gunneridae</taxon>
        <taxon>Pentapetalae</taxon>
        <taxon>rosids</taxon>
        <taxon>malvids</taxon>
        <taxon>Brassicales</taxon>
        <taxon>Brassicaceae</taxon>
        <taxon>Brassiceae</taxon>
        <taxon>Brassica</taxon>
    </lineage>
</organism>
<evidence type="ECO:0000256" key="1">
    <source>
        <dbReference type="SAM" id="MobiDB-lite"/>
    </source>
</evidence>
<name>A0A8S9GMR7_BRACR</name>
<dbReference type="EMBL" id="QGKY02001925">
    <property type="protein sequence ID" value="KAF2545597.1"/>
    <property type="molecule type" value="Genomic_DNA"/>
</dbReference>
<gene>
    <name evidence="2" type="ORF">F2Q70_00019999</name>
</gene>
<sequence length="106" mass="11863">MDDFRGSRLMDDLRGSRLMDDFRGSRLMDDFRHPESQTKVTNQESTRGRDPATRSCDSLHPPGTRADDGGTVRASVSRKPKTHNLTAPSFPQTRRDSRTITTAVDG</sequence>
<dbReference type="AlphaFoldDB" id="A0A8S9GMR7"/>
<feature type="compositionally biased region" description="Polar residues" evidence="1">
    <location>
        <begin position="83"/>
        <end position="92"/>
    </location>
</feature>